<accession>A0A3D8U046</accession>
<dbReference type="RefSeq" id="WP_115778572.1">
    <property type="nucleotide sequence ID" value="NZ_NJNR01000015.1"/>
</dbReference>
<dbReference type="AlphaFoldDB" id="A0A3D8U046"/>
<name>A0A3D8U046_BIFLN</name>
<protein>
    <submittedName>
        <fullName evidence="1">Uncharacterized protein</fullName>
    </submittedName>
</protein>
<dbReference type="Proteomes" id="UP000257074">
    <property type="component" value="Unassembled WGS sequence"/>
</dbReference>
<sequence length="136" mass="14871">MALAYITYKCGHSDNVQIYGTNVHGERDRKAAWYGTIDCPDCKKAEAAQWCADNGCAALVGSDKQVAWAEAIRREAIAGLEIAADMIPVDAPEAVRRQASEVIDGAKAETRASWWIDNRDSGSVRGAIDYYRDAQC</sequence>
<proteinExistence type="predicted"/>
<evidence type="ECO:0000313" key="2">
    <source>
        <dbReference type="Proteomes" id="UP000257074"/>
    </source>
</evidence>
<evidence type="ECO:0000313" key="1">
    <source>
        <dbReference type="EMBL" id="RDX09528.1"/>
    </source>
</evidence>
<gene>
    <name evidence="1" type="ORF">CE169_04015</name>
</gene>
<reference evidence="1 2" key="1">
    <citation type="journal article" date="2017" name="Anaerobe">
        <title>Quantification, isolation and characterization of Bifidobacterium from the vaginal microbiomes of reproductive aged women.</title>
        <authorList>
            <person name="Freitas A.C."/>
            <person name="Hill J.E."/>
        </authorList>
    </citation>
    <scope>NUCLEOTIDE SEQUENCE [LARGE SCALE GENOMIC DNA]</scope>
    <source>
        <strain evidence="1 2">N6D05</strain>
    </source>
</reference>
<organism evidence="1 2">
    <name type="scientific">Bifidobacterium longum</name>
    <dbReference type="NCBI Taxonomy" id="216816"/>
    <lineage>
        <taxon>Bacteria</taxon>
        <taxon>Bacillati</taxon>
        <taxon>Actinomycetota</taxon>
        <taxon>Actinomycetes</taxon>
        <taxon>Bifidobacteriales</taxon>
        <taxon>Bifidobacteriaceae</taxon>
        <taxon>Bifidobacterium</taxon>
    </lineage>
</organism>
<comment type="caution">
    <text evidence="1">The sequence shown here is derived from an EMBL/GenBank/DDBJ whole genome shotgun (WGS) entry which is preliminary data.</text>
</comment>
<dbReference type="EMBL" id="NJNR01000015">
    <property type="protein sequence ID" value="RDX09528.1"/>
    <property type="molecule type" value="Genomic_DNA"/>
</dbReference>